<evidence type="ECO:0008006" key="9">
    <source>
        <dbReference type="Google" id="ProtNLM"/>
    </source>
</evidence>
<keyword evidence="6" id="KW-0813">Transport</keyword>
<dbReference type="Pfam" id="PF00230">
    <property type="entry name" value="MIP"/>
    <property type="match status" value="1"/>
</dbReference>
<evidence type="ECO:0000256" key="2">
    <source>
        <dbReference type="ARBA" id="ARBA00006175"/>
    </source>
</evidence>
<gene>
    <name evidence="8" type="ORF">HAZT_HAZT010590</name>
</gene>
<organism evidence="8">
    <name type="scientific">Hyalella azteca</name>
    <name type="common">Amphipod</name>
    <dbReference type="NCBI Taxonomy" id="294128"/>
    <lineage>
        <taxon>Eukaryota</taxon>
        <taxon>Metazoa</taxon>
        <taxon>Ecdysozoa</taxon>
        <taxon>Arthropoda</taxon>
        <taxon>Crustacea</taxon>
        <taxon>Multicrustacea</taxon>
        <taxon>Malacostraca</taxon>
        <taxon>Eumalacostraca</taxon>
        <taxon>Peracarida</taxon>
        <taxon>Amphipoda</taxon>
        <taxon>Senticaudata</taxon>
        <taxon>Talitrida</taxon>
        <taxon>Talitroidea</taxon>
        <taxon>Hyalellidae</taxon>
        <taxon>Hyalella</taxon>
    </lineage>
</organism>
<comment type="similarity">
    <text evidence="2 6">Belongs to the MIP/aquaporin (TC 1.A.8) family.</text>
</comment>
<dbReference type="InterPro" id="IPR023271">
    <property type="entry name" value="Aquaporin-like"/>
</dbReference>
<dbReference type="PANTHER" id="PTHR19139:SF199">
    <property type="entry name" value="MIP17260P"/>
    <property type="match status" value="1"/>
</dbReference>
<evidence type="ECO:0000256" key="6">
    <source>
        <dbReference type="RuleBase" id="RU000477"/>
    </source>
</evidence>
<keyword evidence="3 6" id="KW-0812">Transmembrane</keyword>
<accession>A0A6A0H016</accession>
<dbReference type="EMBL" id="JQDR03010310">
    <property type="protein sequence ID" value="KAA0194431.1"/>
    <property type="molecule type" value="Genomic_DNA"/>
</dbReference>
<dbReference type="OrthoDB" id="3222at2759"/>
<evidence type="ECO:0000256" key="7">
    <source>
        <dbReference type="SAM" id="Phobius"/>
    </source>
</evidence>
<feature type="non-terminal residue" evidence="8">
    <location>
        <position position="106"/>
    </location>
</feature>
<dbReference type="Gene3D" id="1.20.1080.10">
    <property type="entry name" value="Glycerol uptake facilitator protein"/>
    <property type="match status" value="1"/>
</dbReference>
<name>A0A6A0H016_HYAAZ</name>
<keyword evidence="5 7" id="KW-0472">Membrane</keyword>
<keyword evidence="4 7" id="KW-1133">Transmembrane helix</keyword>
<evidence type="ECO:0000256" key="4">
    <source>
        <dbReference type="ARBA" id="ARBA00022989"/>
    </source>
</evidence>
<evidence type="ECO:0000256" key="1">
    <source>
        <dbReference type="ARBA" id="ARBA00004141"/>
    </source>
</evidence>
<evidence type="ECO:0000256" key="5">
    <source>
        <dbReference type="ARBA" id="ARBA00023136"/>
    </source>
</evidence>
<reference evidence="8" key="3">
    <citation type="submission" date="2019-06" db="EMBL/GenBank/DDBJ databases">
        <authorList>
            <person name="Poynton C."/>
            <person name="Hasenbein S."/>
            <person name="Benoit J.B."/>
            <person name="Sepulveda M.S."/>
            <person name="Poelchau M.F."/>
            <person name="Murali S.C."/>
            <person name="Chen S."/>
            <person name="Glastad K.M."/>
            <person name="Werren J.H."/>
            <person name="Vineis J.H."/>
            <person name="Bowen J.L."/>
            <person name="Friedrich M."/>
            <person name="Jones J."/>
            <person name="Robertson H.M."/>
            <person name="Feyereisen R."/>
            <person name="Mechler-Hickson A."/>
            <person name="Mathers N."/>
            <person name="Lee C.E."/>
            <person name="Colbourne J.K."/>
            <person name="Biales A."/>
            <person name="Johnston J.S."/>
            <person name="Wellborn G.A."/>
            <person name="Rosendale A.J."/>
            <person name="Cridge A.G."/>
            <person name="Munoz-Torres M.C."/>
            <person name="Bain P.A."/>
            <person name="Manny A.R."/>
            <person name="Major K.M."/>
            <person name="Lambert F.N."/>
            <person name="Vulpe C.D."/>
            <person name="Tuck P."/>
            <person name="Blalock B.J."/>
            <person name="Lin Y.-Y."/>
            <person name="Smith M.E."/>
            <person name="Ochoa-Acuna H."/>
            <person name="Chen M.-J.M."/>
            <person name="Childers C.P."/>
            <person name="Qu J."/>
            <person name="Dugan S."/>
            <person name="Lee S.L."/>
            <person name="Chao H."/>
            <person name="Dinh H."/>
            <person name="Han Y."/>
            <person name="Doddapaneni H."/>
            <person name="Worley K.C."/>
            <person name="Muzny D.M."/>
            <person name="Gibbs R.A."/>
            <person name="Richards S."/>
        </authorList>
    </citation>
    <scope>NUCLEOTIDE SEQUENCE</scope>
    <source>
        <strain evidence="8">HAZT.00-mixed</strain>
        <tissue evidence="8">Whole organism</tissue>
    </source>
</reference>
<proteinExistence type="inferred from homology"/>
<dbReference type="Proteomes" id="UP000711488">
    <property type="component" value="Unassembled WGS sequence"/>
</dbReference>
<dbReference type="PRINTS" id="PR00783">
    <property type="entry name" value="MINTRINSICP"/>
</dbReference>
<dbReference type="InterPro" id="IPR000425">
    <property type="entry name" value="MIP"/>
</dbReference>
<evidence type="ECO:0000313" key="8">
    <source>
        <dbReference type="EMBL" id="KAA0194431.1"/>
    </source>
</evidence>
<sequence>MLMARCTSVVRAVLYIIFQCIGAITGAALLYVSTITGLVPSSFVGSLGNTGLNSAVSGGQGFGIEFFITFVLVLTVFGACDDRRSDVKGSVPLAIGLSITACHLFA</sequence>
<protein>
    <recommendedName>
        <fullName evidence="9">Aquaporin</fullName>
    </recommendedName>
</protein>
<reference evidence="8" key="2">
    <citation type="journal article" date="2018" name="Environ. Sci. Technol.">
        <title>The Toxicogenome of Hyalella azteca: A Model for Sediment Ecotoxicology and Evolutionary Toxicology.</title>
        <authorList>
            <person name="Poynton H.C."/>
            <person name="Hasenbein S."/>
            <person name="Benoit J.B."/>
            <person name="Sepulveda M.S."/>
            <person name="Poelchau M.F."/>
            <person name="Hughes D.S.T."/>
            <person name="Murali S.C."/>
            <person name="Chen S."/>
            <person name="Glastad K.M."/>
            <person name="Goodisman M.A.D."/>
            <person name="Werren J.H."/>
            <person name="Vineis J.H."/>
            <person name="Bowen J.L."/>
            <person name="Friedrich M."/>
            <person name="Jones J."/>
            <person name="Robertson H.M."/>
            <person name="Feyereisen R."/>
            <person name="Mechler-Hickson A."/>
            <person name="Mathers N."/>
            <person name="Lee C.E."/>
            <person name="Colbourne J.K."/>
            <person name="Biales A."/>
            <person name="Johnston J.S."/>
            <person name="Wellborn G.A."/>
            <person name="Rosendale A.J."/>
            <person name="Cridge A.G."/>
            <person name="Munoz-Torres M.C."/>
            <person name="Bain P.A."/>
            <person name="Manny A.R."/>
            <person name="Major K.M."/>
            <person name="Lambert F.N."/>
            <person name="Vulpe C.D."/>
            <person name="Tuck P."/>
            <person name="Blalock B.J."/>
            <person name="Lin Y.Y."/>
            <person name="Smith M.E."/>
            <person name="Ochoa-Acuna H."/>
            <person name="Chen M.M."/>
            <person name="Childers C.P."/>
            <person name="Qu J."/>
            <person name="Dugan S."/>
            <person name="Lee S.L."/>
            <person name="Chao H."/>
            <person name="Dinh H."/>
            <person name="Han Y."/>
            <person name="Doddapaneni H."/>
            <person name="Worley K.C."/>
            <person name="Muzny D.M."/>
            <person name="Gibbs R.A."/>
            <person name="Richards S."/>
        </authorList>
    </citation>
    <scope>NUCLEOTIDE SEQUENCE</scope>
    <source>
        <strain evidence="8">HAZT.00-mixed</strain>
        <tissue evidence="8">Whole organism</tissue>
    </source>
</reference>
<reference evidence="8" key="1">
    <citation type="submission" date="2014-08" db="EMBL/GenBank/DDBJ databases">
        <authorList>
            <person name="Murali S."/>
            <person name="Richards S."/>
            <person name="Bandaranaike D."/>
            <person name="Bellair M."/>
            <person name="Blankenburg K."/>
            <person name="Chao H."/>
            <person name="Dinh H."/>
            <person name="Doddapaneni H."/>
            <person name="Dugan-Rocha S."/>
            <person name="Elkadiri S."/>
            <person name="Gnanaolivu R."/>
            <person name="Hughes D."/>
            <person name="Lee S."/>
            <person name="Li M."/>
            <person name="Ming W."/>
            <person name="Munidasa M."/>
            <person name="Muniz J."/>
            <person name="Nguyen L."/>
            <person name="Osuji N."/>
            <person name="Pu L.-L."/>
            <person name="Puazo M."/>
            <person name="Skinner E."/>
            <person name="Qu C."/>
            <person name="Quiroz J."/>
            <person name="Raj R."/>
            <person name="Weissenberger G."/>
            <person name="Xin Y."/>
            <person name="Zou X."/>
            <person name="Han Y."/>
            <person name="Worley K."/>
            <person name="Muzny D."/>
            <person name="Gibbs R."/>
        </authorList>
    </citation>
    <scope>NUCLEOTIDE SEQUENCE</scope>
    <source>
        <strain evidence="8">HAZT.00-mixed</strain>
        <tissue evidence="8">Whole organism</tissue>
    </source>
</reference>
<feature type="transmembrane region" description="Helical" evidence="7">
    <location>
        <begin position="12"/>
        <end position="39"/>
    </location>
</feature>
<feature type="transmembrane region" description="Helical" evidence="7">
    <location>
        <begin position="59"/>
        <end position="80"/>
    </location>
</feature>
<dbReference type="PANTHER" id="PTHR19139">
    <property type="entry name" value="AQUAPORIN TRANSPORTER"/>
    <property type="match status" value="1"/>
</dbReference>
<dbReference type="GO" id="GO:0015250">
    <property type="term" value="F:water channel activity"/>
    <property type="evidence" value="ECO:0007669"/>
    <property type="project" value="TreeGrafter"/>
</dbReference>
<dbReference type="AlphaFoldDB" id="A0A6A0H016"/>
<evidence type="ECO:0000256" key="3">
    <source>
        <dbReference type="ARBA" id="ARBA00022692"/>
    </source>
</evidence>
<comment type="subcellular location">
    <subcellularLocation>
        <location evidence="1">Membrane</location>
        <topology evidence="1">Multi-pass membrane protein</topology>
    </subcellularLocation>
</comment>
<dbReference type="InterPro" id="IPR034294">
    <property type="entry name" value="Aquaporin_transptr"/>
</dbReference>
<dbReference type="SUPFAM" id="SSF81338">
    <property type="entry name" value="Aquaporin-like"/>
    <property type="match status" value="1"/>
</dbReference>
<comment type="caution">
    <text evidence="8">The sequence shown here is derived from an EMBL/GenBank/DDBJ whole genome shotgun (WGS) entry which is preliminary data.</text>
</comment>
<dbReference type="GO" id="GO:0005886">
    <property type="term" value="C:plasma membrane"/>
    <property type="evidence" value="ECO:0007669"/>
    <property type="project" value="TreeGrafter"/>
</dbReference>